<dbReference type="Pfam" id="PF13560">
    <property type="entry name" value="HTH_31"/>
    <property type="match status" value="4"/>
</dbReference>
<gene>
    <name evidence="2" type="ORF">ACFQO6_02310</name>
</gene>
<dbReference type="Proteomes" id="UP001596524">
    <property type="component" value="Unassembled WGS sequence"/>
</dbReference>
<dbReference type="InterPro" id="IPR001387">
    <property type="entry name" value="Cro/C1-type_HTH"/>
</dbReference>
<feature type="domain" description="HTH cro/C1-type" evidence="1">
    <location>
        <begin position="234"/>
        <end position="288"/>
    </location>
</feature>
<dbReference type="PANTHER" id="PTHR43236">
    <property type="entry name" value="ANTITOXIN HIGA1"/>
    <property type="match status" value="1"/>
</dbReference>
<evidence type="ECO:0000259" key="1">
    <source>
        <dbReference type="PROSITE" id="PS50943"/>
    </source>
</evidence>
<comment type="caution">
    <text evidence="2">The sequence shown here is derived from an EMBL/GenBank/DDBJ whole genome shotgun (WGS) entry which is preliminary data.</text>
</comment>
<evidence type="ECO:0000313" key="3">
    <source>
        <dbReference type="Proteomes" id="UP001596524"/>
    </source>
</evidence>
<dbReference type="CDD" id="cd00093">
    <property type="entry name" value="HTH_XRE"/>
    <property type="match status" value="4"/>
</dbReference>
<dbReference type="Gene3D" id="1.10.260.40">
    <property type="entry name" value="lambda repressor-like DNA-binding domains"/>
    <property type="match status" value="4"/>
</dbReference>
<feature type="domain" description="HTH cro/C1-type" evidence="1">
    <location>
        <begin position="154"/>
        <end position="208"/>
    </location>
</feature>
<keyword evidence="3" id="KW-1185">Reference proteome</keyword>
<dbReference type="InterPro" id="IPR010982">
    <property type="entry name" value="Lambda_DNA-bd_dom_sf"/>
</dbReference>
<dbReference type="PANTHER" id="PTHR43236:SF2">
    <property type="entry name" value="BLL0069 PROTEIN"/>
    <property type="match status" value="1"/>
</dbReference>
<dbReference type="SUPFAM" id="SSF47413">
    <property type="entry name" value="lambda repressor-like DNA-binding domains"/>
    <property type="match status" value="4"/>
</dbReference>
<dbReference type="SMART" id="SM00530">
    <property type="entry name" value="HTH_XRE"/>
    <property type="match status" value="4"/>
</dbReference>
<feature type="domain" description="HTH cro/C1-type" evidence="1">
    <location>
        <begin position="81"/>
        <end position="135"/>
    </location>
</feature>
<dbReference type="EMBL" id="JBHTCH010000001">
    <property type="protein sequence ID" value="MFC7359086.1"/>
    <property type="molecule type" value="Genomic_DNA"/>
</dbReference>
<protein>
    <submittedName>
        <fullName evidence="2">Helix-turn-helix domain-containing protein</fullName>
    </submittedName>
</protein>
<organism evidence="2 3">
    <name type="scientific">Nocardioides astragali</name>
    <dbReference type="NCBI Taxonomy" id="1776736"/>
    <lineage>
        <taxon>Bacteria</taxon>
        <taxon>Bacillati</taxon>
        <taxon>Actinomycetota</taxon>
        <taxon>Actinomycetes</taxon>
        <taxon>Propionibacteriales</taxon>
        <taxon>Nocardioidaceae</taxon>
        <taxon>Nocardioides</taxon>
    </lineage>
</organism>
<evidence type="ECO:0000313" key="2">
    <source>
        <dbReference type="EMBL" id="MFC7359086.1"/>
    </source>
</evidence>
<name>A0ABW2MVT9_9ACTN</name>
<sequence length="296" mass="32655">MSTFLRDQRVRRTLSVRDVARDLAVHPNSVLRWERGERLPGPEHVKALAHTLELDTSAVARFFDGARAPVEPPRGFRGHGLRALRQGAGVPVRRIARRLGITTATVYNWEAGRVRIPPSHVPALASVLDTEVPALTTQLIAAPATRPRPPVPPMRRLRRRTGLSQEAVAQRVGTTRHRIGAWERGEQQPPLWAVRRLAAVYGVPVSRVARATGVVASPALNVRQWSRGDLAEVLRTLRSWSGLTQRAVAARCGSHPSSVRAWESGRTVPRARSRERLERLYGLPPGSLLAAYPEAG</sequence>
<reference evidence="3" key="1">
    <citation type="journal article" date="2019" name="Int. J. Syst. Evol. Microbiol.">
        <title>The Global Catalogue of Microorganisms (GCM) 10K type strain sequencing project: providing services to taxonomists for standard genome sequencing and annotation.</title>
        <authorList>
            <consortium name="The Broad Institute Genomics Platform"/>
            <consortium name="The Broad Institute Genome Sequencing Center for Infectious Disease"/>
            <person name="Wu L."/>
            <person name="Ma J."/>
        </authorList>
    </citation>
    <scope>NUCLEOTIDE SEQUENCE [LARGE SCALE GENOMIC DNA]</scope>
    <source>
        <strain evidence="3">FCH27</strain>
    </source>
</reference>
<dbReference type="PROSITE" id="PS50943">
    <property type="entry name" value="HTH_CROC1"/>
    <property type="match status" value="4"/>
</dbReference>
<accession>A0ABW2MVT9</accession>
<dbReference type="InterPro" id="IPR052345">
    <property type="entry name" value="Rad_response_metalloprotease"/>
</dbReference>
<dbReference type="RefSeq" id="WP_255890134.1">
    <property type="nucleotide sequence ID" value="NZ_JAFMZM010000003.1"/>
</dbReference>
<proteinExistence type="predicted"/>
<feature type="domain" description="HTH cro/C1-type" evidence="1">
    <location>
        <begin position="5"/>
        <end position="59"/>
    </location>
</feature>